<comment type="caution">
    <text evidence="10">The sequence shown here is derived from an EMBL/GenBank/DDBJ whole genome shotgun (WGS) entry which is preliminary data.</text>
</comment>
<dbReference type="RefSeq" id="WP_068535361.1">
    <property type="nucleotide sequence ID" value="NZ_LVJH01000034.1"/>
</dbReference>
<evidence type="ECO:0000256" key="2">
    <source>
        <dbReference type="ARBA" id="ARBA00005790"/>
    </source>
</evidence>
<dbReference type="InterPro" id="IPR027417">
    <property type="entry name" value="P-loop_NTPase"/>
</dbReference>
<dbReference type="PROSITE" id="PS50052">
    <property type="entry name" value="GUANYLATE_KINASE_2"/>
    <property type="match status" value="1"/>
</dbReference>
<evidence type="ECO:0000256" key="7">
    <source>
        <dbReference type="ARBA" id="ARBA00030128"/>
    </source>
</evidence>
<keyword evidence="5" id="KW-0808">Transferase</keyword>
<evidence type="ECO:0000259" key="9">
    <source>
        <dbReference type="PROSITE" id="PS50052"/>
    </source>
</evidence>
<comment type="similarity">
    <text evidence="2">Belongs to the guanylate kinase family.</text>
</comment>
<dbReference type="GO" id="GO:0004385">
    <property type="term" value="F:GMP kinase activity"/>
    <property type="evidence" value="ECO:0007669"/>
    <property type="project" value="UniProtKB-EC"/>
</dbReference>
<evidence type="ECO:0000313" key="11">
    <source>
        <dbReference type="Proteomes" id="UP000076967"/>
    </source>
</evidence>
<dbReference type="SMART" id="SM00072">
    <property type="entry name" value="GuKc"/>
    <property type="match status" value="1"/>
</dbReference>
<comment type="catalytic activity">
    <reaction evidence="8">
        <text>GMP + ATP = GDP + ADP</text>
        <dbReference type="Rhea" id="RHEA:20780"/>
        <dbReference type="ChEBI" id="CHEBI:30616"/>
        <dbReference type="ChEBI" id="CHEBI:58115"/>
        <dbReference type="ChEBI" id="CHEBI:58189"/>
        <dbReference type="ChEBI" id="CHEBI:456216"/>
        <dbReference type="EC" id="2.7.4.8"/>
    </reaction>
</comment>
<dbReference type="SUPFAM" id="SSF52540">
    <property type="entry name" value="P-loop containing nucleoside triphosphate hydrolases"/>
    <property type="match status" value="1"/>
</dbReference>
<organism evidence="10 11">
    <name type="scientific">Paenibacillus glacialis</name>
    <dbReference type="NCBI Taxonomy" id="494026"/>
    <lineage>
        <taxon>Bacteria</taxon>
        <taxon>Bacillati</taxon>
        <taxon>Bacillota</taxon>
        <taxon>Bacilli</taxon>
        <taxon>Bacillales</taxon>
        <taxon>Paenibacillaceae</taxon>
        <taxon>Paenibacillus</taxon>
    </lineage>
</organism>
<dbReference type="EMBL" id="LVJH01000034">
    <property type="protein sequence ID" value="OAB40790.1"/>
    <property type="molecule type" value="Genomic_DNA"/>
</dbReference>
<dbReference type="Pfam" id="PF00625">
    <property type="entry name" value="Guanylate_kin"/>
    <property type="match status" value="1"/>
</dbReference>
<keyword evidence="11" id="KW-1185">Reference proteome</keyword>
<keyword evidence="6" id="KW-0418">Kinase</keyword>
<proteinExistence type="inferred from homology"/>
<dbReference type="OrthoDB" id="1033810at2"/>
<comment type="function">
    <text evidence="1">Essential for recycling GMP and indirectly, cGMP.</text>
</comment>
<dbReference type="InterPro" id="IPR008145">
    <property type="entry name" value="GK/Ca_channel_bsu"/>
</dbReference>
<evidence type="ECO:0000256" key="6">
    <source>
        <dbReference type="ARBA" id="ARBA00022777"/>
    </source>
</evidence>
<dbReference type="Proteomes" id="UP000076967">
    <property type="component" value="Unassembled WGS sequence"/>
</dbReference>
<evidence type="ECO:0000256" key="5">
    <source>
        <dbReference type="ARBA" id="ARBA00022679"/>
    </source>
</evidence>
<dbReference type="FunFam" id="3.30.63.10:FF:000002">
    <property type="entry name" value="Guanylate kinase 1"/>
    <property type="match status" value="1"/>
</dbReference>
<dbReference type="Gene3D" id="3.40.50.300">
    <property type="entry name" value="P-loop containing nucleotide triphosphate hydrolases"/>
    <property type="match status" value="1"/>
</dbReference>
<dbReference type="PANTHER" id="PTHR23117:SF13">
    <property type="entry name" value="GUANYLATE KINASE"/>
    <property type="match status" value="1"/>
</dbReference>
<evidence type="ECO:0000256" key="1">
    <source>
        <dbReference type="ARBA" id="ARBA00003531"/>
    </source>
</evidence>
<evidence type="ECO:0000256" key="3">
    <source>
        <dbReference type="ARBA" id="ARBA00012961"/>
    </source>
</evidence>
<reference evidence="10 11" key="1">
    <citation type="submission" date="2016-03" db="EMBL/GenBank/DDBJ databases">
        <title>Draft genome sequence of Paenibacillus glacialis DSM 22343.</title>
        <authorList>
            <person name="Shin S.-K."/>
            <person name="Yi H."/>
        </authorList>
    </citation>
    <scope>NUCLEOTIDE SEQUENCE [LARGE SCALE GENOMIC DNA]</scope>
    <source>
        <strain evidence="10 11">DSM 22343</strain>
    </source>
</reference>
<protein>
    <recommendedName>
        <fullName evidence="4">Guanylate kinase</fullName>
        <ecNumber evidence="3">2.7.4.8</ecNumber>
    </recommendedName>
    <alternativeName>
        <fullName evidence="7">GMP kinase</fullName>
    </alternativeName>
</protein>
<dbReference type="STRING" id="494026.PGLA_17615"/>
<sequence>MSFKLIIFQGPSASGKSTLQALLDIPKVVTWTSRAPREGEVNGVDYHFVTKETMCEMFIGGDMLEMTEYQGNYYGTSIVAINQIMNAKQMNSVVMDAKGVKILKERFHDTILVIGVTANKEQCRLRLLSRNTDDKDVSRRLASFEEETSALAQCDIVIYNTEENREKAKRMISYIKRGLVENSELL</sequence>
<dbReference type="PROSITE" id="PS00856">
    <property type="entry name" value="GUANYLATE_KINASE_1"/>
    <property type="match status" value="1"/>
</dbReference>
<name>A0A162PZN2_9BACL</name>
<dbReference type="EC" id="2.7.4.8" evidence="3"/>
<evidence type="ECO:0000256" key="4">
    <source>
        <dbReference type="ARBA" id="ARBA00016296"/>
    </source>
</evidence>
<dbReference type="AlphaFoldDB" id="A0A162PZN2"/>
<dbReference type="PANTHER" id="PTHR23117">
    <property type="entry name" value="GUANYLATE KINASE-RELATED"/>
    <property type="match status" value="1"/>
</dbReference>
<dbReference type="Gene3D" id="3.30.63.10">
    <property type="entry name" value="Guanylate Kinase phosphate binding domain"/>
    <property type="match status" value="1"/>
</dbReference>
<dbReference type="InterPro" id="IPR020590">
    <property type="entry name" value="Guanylate_kinase_CS"/>
</dbReference>
<accession>A0A162PZN2</accession>
<evidence type="ECO:0000313" key="10">
    <source>
        <dbReference type="EMBL" id="OAB40790.1"/>
    </source>
</evidence>
<gene>
    <name evidence="10" type="ORF">PGLA_17615</name>
</gene>
<dbReference type="GO" id="GO:0005829">
    <property type="term" value="C:cytosol"/>
    <property type="evidence" value="ECO:0007669"/>
    <property type="project" value="TreeGrafter"/>
</dbReference>
<feature type="domain" description="Guanylate kinase-like" evidence="9">
    <location>
        <begin position="3"/>
        <end position="176"/>
    </location>
</feature>
<dbReference type="InterPro" id="IPR008144">
    <property type="entry name" value="Guanylate_kin-like_dom"/>
</dbReference>
<evidence type="ECO:0000256" key="8">
    <source>
        <dbReference type="ARBA" id="ARBA00048594"/>
    </source>
</evidence>
<dbReference type="CDD" id="cd00071">
    <property type="entry name" value="GMPK"/>
    <property type="match status" value="1"/>
</dbReference>